<dbReference type="InterPro" id="IPR011604">
    <property type="entry name" value="PDDEXK-like_dom_sf"/>
</dbReference>
<dbReference type="InterPro" id="IPR011011">
    <property type="entry name" value="Znf_FYVE_PHD"/>
</dbReference>
<reference evidence="7" key="1">
    <citation type="submission" date="2021-10" db="EMBL/GenBank/DDBJ databases">
        <title>Tropical sea cucumber genome reveals ecological adaptation and Cuvierian tubules defense mechanism.</title>
        <authorList>
            <person name="Chen T."/>
        </authorList>
    </citation>
    <scope>NUCLEOTIDE SEQUENCE</scope>
    <source>
        <strain evidence="7">Nanhai2018</strain>
        <tissue evidence="7">Muscle</tissue>
    </source>
</reference>
<dbReference type="SUPFAM" id="SSF57903">
    <property type="entry name" value="FYVE/PHD zinc finger"/>
    <property type="match status" value="1"/>
</dbReference>
<dbReference type="InterPro" id="IPR001965">
    <property type="entry name" value="Znf_PHD"/>
</dbReference>
<evidence type="ECO:0000259" key="6">
    <source>
        <dbReference type="PROSITE" id="PS50966"/>
    </source>
</evidence>
<feature type="domain" description="PHD-type" evidence="5">
    <location>
        <begin position="687"/>
        <end position="743"/>
    </location>
</feature>
<dbReference type="CDD" id="cd22343">
    <property type="entry name" value="PDDEXK_lambda_exonuclease-like"/>
    <property type="match status" value="1"/>
</dbReference>
<dbReference type="PANTHER" id="PTHR47526:SF3">
    <property type="entry name" value="PHD-TYPE DOMAIN-CONTAINING PROTEIN"/>
    <property type="match status" value="1"/>
</dbReference>
<dbReference type="PROSITE" id="PS01359">
    <property type="entry name" value="ZF_PHD_1"/>
    <property type="match status" value="1"/>
</dbReference>
<gene>
    <name evidence="7" type="ORF">HOLleu_15525</name>
</gene>
<dbReference type="Gene3D" id="3.30.40.10">
    <property type="entry name" value="Zinc/RING finger domain, C3HC4 (zinc finger)"/>
    <property type="match status" value="1"/>
</dbReference>
<dbReference type="EMBL" id="JAIZAY010000006">
    <property type="protein sequence ID" value="KAJ8041038.1"/>
    <property type="molecule type" value="Genomic_DNA"/>
</dbReference>
<evidence type="ECO:0000259" key="5">
    <source>
        <dbReference type="PROSITE" id="PS50016"/>
    </source>
</evidence>
<keyword evidence="3" id="KW-0862">Zinc</keyword>
<name>A0A9Q1HD86_HOLLE</name>
<keyword evidence="2 4" id="KW-0863">Zinc-finger</keyword>
<feature type="domain" description="SWIM-type" evidence="6">
    <location>
        <begin position="187"/>
        <end position="224"/>
    </location>
</feature>
<dbReference type="SUPFAM" id="SSF52980">
    <property type="entry name" value="Restriction endonuclease-like"/>
    <property type="match status" value="1"/>
</dbReference>
<dbReference type="PANTHER" id="PTHR47526">
    <property type="entry name" value="ATP-DEPENDENT DNA HELICASE"/>
    <property type="match status" value="1"/>
</dbReference>
<dbReference type="InterPro" id="IPR019786">
    <property type="entry name" value="Zinc_finger_PHD-type_CS"/>
</dbReference>
<evidence type="ECO:0000256" key="2">
    <source>
        <dbReference type="ARBA" id="ARBA00022771"/>
    </source>
</evidence>
<organism evidence="7 8">
    <name type="scientific">Holothuria leucospilota</name>
    <name type="common">Black long sea cucumber</name>
    <name type="synonym">Mertensiothuria leucospilota</name>
    <dbReference type="NCBI Taxonomy" id="206669"/>
    <lineage>
        <taxon>Eukaryota</taxon>
        <taxon>Metazoa</taxon>
        <taxon>Echinodermata</taxon>
        <taxon>Eleutherozoa</taxon>
        <taxon>Echinozoa</taxon>
        <taxon>Holothuroidea</taxon>
        <taxon>Aspidochirotacea</taxon>
        <taxon>Aspidochirotida</taxon>
        <taxon>Holothuriidae</taxon>
        <taxon>Holothuria</taxon>
    </lineage>
</organism>
<evidence type="ECO:0000313" key="8">
    <source>
        <dbReference type="Proteomes" id="UP001152320"/>
    </source>
</evidence>
<dbReference type="Pfam" id="PF09588">
    <property type="entry name" value="YqaJ"/>
    <property type="match status" value="1"/>
</dbReference>
<dbReference type="InterPro" id="IPR019080">
    <property type="entry name" value="YqaJ_viral_recombinase"/>
</dbReference>
<evidence type="ECO:0008006" key="9">
    <source>
        <dbReference type="Google" id="ProtNLM"/>
    </source>
</evidence>
<dbReference type="InterPro" id="IPR036361">
    <property type="entry name" value="SAP_dom_sf"/>
</dbReference>
<dbReference type="InterPro" id="IPR019787">
    <property type="entry name" value="Znf_PHD-finger"/>
</dbReference>
<dbReference type="Gene3D" id="1.10.720.30">
    <property type="entry name" value="SAP domain"/>
    <property type="match status" value="1"/>
</dbReference>
<protein>
    <recommendedName>
        <fullName evidence="9">SWIM-type domain-containing protein</fullName>
    </recommendedName>
</protein>
<dbReference type="SMART" id="SM00249">
    <property type="entry name" value="PHD"/>
    <property type="match status" value="1"/>
</dbReference>
<dbReference type="Gene3D" id="3.90.320.10">
    <property type="match status" value="1"/>
</dbReference>
<dbReference type="OrthoDB" id="10035901at2759"/>
<accession>A0A9Q1HD86</accession>
<dbReference type="GO" id="GO:0006281">
    <property type="term" value="P:DNA repair"/>
    <property type="evidence" value="ECO:0007669"/>
    <property type="project" value="UniProtKB-ARBA"/>
</dbReference>
<dbReference type="AlphaFoldDB" id="A0A9Q1HD86"/>
<dbReference type="InterPro" id="IPR011335">
    <property type="entry name" value="Restrct_endonuc-II-like"/>
</dbReference>
<comment type="caution">
    <text evidence="7">The sequence shown here is derived from an EMBL/GenBank/DDBJ whole genome shotgun (WGS) entry which is preliminary data.</text>
</comment>
<dbReference type="InterPro" id="IPR007527">
    <property type="entry name" value="Znf_SWIM"/>
</dbReference>
<evidence type="ECO:0000313" key="7">
    <source>
        <dbReference type="EMBL" id="KAJ8041038.1"/>
    </source>
</evidence>
<sequence>MEESELSFEEISTWTVASLKDYLRIRGLKQTGNKTKIIALVYGASQLGVQPKPNEVEEDRKRSEQYRNVLKICGKTLPDPLSELNDNWKGEKEGVHCWPQVSYYEIAEWLLQDAPCVSQPSIRDEKRASTLHDRLLSDYKEGKAYSYFSSKWLHEILYHDVESQSPVCYVKANCTPSQAIKNVPHTAWVALSKESGKVFSAYCTCFAGLGSTCNHIAAILFKLDHAFMTGKSKKEVACTSKQCTWNVYSGGQSVIKGKPVSELQWFKPTYTNTKKKPINTLPRKLFNPTCSSKKSPSTQGLYNAMLESCQDSTLFRYLEDDHKISTPIYPHDATFNEVLWVSKEVEVETIPNVPIPQPLPALAVGTNTISEFLDQLPEYTVEEVSQIELATRGQFDNPQWKRMREGRITASKLKSVVSRNKTLHSDESNHSKDPVPIIKQIMGYETINENIPNLKYGRLMEPKAREVYRQLLLHEQGHQDLSIRERGLFVDPQNVFIGASPDALVDCSCCSSGVLEIKCPRSVIGEKPTPSNYKPLSHTTGLLDKQHAYIFQCQAQMAVTKRLWCDFFVYSQESFFYLERIHFNESLWDETVSSAKQFFSEYIFPELLTNKIRKEVQSQTVPYVPADSKHAEPPQTQDTVVSIAYEYNETPSSSNEGFIIDKGKRKFKGRILIKGKRHKGGGGANPIYLCKVCQSACKDEVDINTPSYFSIGCENCKSRYHWICVNITFPPSTDWFCKDCVHGQ</sequence>
<evidence type="ECO:0000256" key="1">
    <source>
        <dbReference type="ARBA" id="ARBA00022723"/>
    </source>
</evidence>
<dbReference type="InterPro" id="IPR013083">
    <property type="entry name" value="Znf_RING/FYVE/PHD"/>
</dbReference>
<evidence type="ECO:0000256" key="3">
    <source>
        <dbReference type="ARBA" id="ARBA00022833"/>
    </source>
</evidence>
<dbReference type="GO" id="GO:0008270">
    <property type="term" value="F:zinc ion binding"/>
    <property type="evidence" value="ECO:0007669"/>
    <property type="project" value="UniProtKB-KW"/>
</dbReference>
<dbReference type="PROSITE" id="PS50966">
    <property type="entry name" value="ZF_SWIM"/>
    <property type="match status" value="1"/>
</dbReference>
<proteinExistence type="predicted"/>
<dbReference type="PROSITE" id="PS50016">
    <property type="entry name" value="ZF_PHD_2"/>
    <property type="match status" value="1"/>
</dbReference>
<evidence type="ECO:0000256" key="4">
    <source>
        <dbReference type="PROSITE-ProRule" id="PRU00325"/>
    </source>
</evidence>
<dbReference type="Proteomes" id="UP001152320">
    <property type="component" value="Chromosome 6"/>
</dbReference>
<keyword evidence="8" id="KW-1185">Reference proteome</keyword>
<keyword evidence="1" id="KW-0479">Metal-binding</keyword>